<accession>A0A0S4QFI8</accession>
<evidence type="ECO:0000256" key="1">
    <source>
        <dbReference type="ARBA" id="ARBA00004370"/>
    </source>
</evidence>
<gene>
    <name evidence="9" type="primary">secE</name>
    <name evidence="11" type="ORF">Ga0074812_102298</name>
</gene>
<keyword evidence="5 9" id="KW-0653">Protein transport</keyword>
<sequence>MATDTRDAAPRAGRSARADRRRSPFSIVRRIRQFVREVIGELRKVVYPGRNELVTYVIVVLVFVTVMTAFVAGLDFGLTKAVLAVFG</sequence>
<evidence type="ECO:0000256" key="3">
    <source>
        <dbReference type="ARBA" id="ARBA00022475"/>
    </source>
</evidence>
<dbReference type="InterPro" id="IPR001901">
    <property type="entry name" value="Translocase_SecE/Sec61-g"/>
</dbReference>
<dbReference type="GO" id="GO:0008320">
    <property type="term" value="F:protein transmembrane transporter activity"/>
    <property type="evidence" value="ECO:0007669"/>
    <property type="project" value="UniProtKB-UniRule"/>
</dbReference>
<comment type="similarity">
    <text evidence="9">Belongs to the SecE/SEC61-gamma family.</text>
</comment>
<dbReference type="PANTHER" id="PTHR33910">
    <property type="entry name" value="PROTEIN TRANSLOCASE SUBUNIT SECE"/>
    <property type="match status" value="1"/>
</dbReference>
<feature type="transmembrane region" description="Helical" evidence="9">
    <location>
        <begin position="53"/>
        <end position="74"/>
    </location>
</feature>
<comment type="function">
    <text evidence="9">Essential subunit of the Sec protein translocation channel SecYEG. Clamps together the 2 halves of SecY. May contact the channel plug during translocation.</text>
</comment>
<evidence type="ECO:0000256" key="5">
    <source>
        <dbReference type="ARBA" id="ARBA00022927"/>
    </source>
</evidence>
<keyword evidence="12" id="KW-1185">Reference proteome</keyword>
<keyword evidence="2 9" id="KW-0813">Transport</keyword>
<dbReference type="Pfam" id="PF00584">
    <property type="entry name" value="SecE"/>
    <property type="match status" value="1"/>
</dbReference>
<reference evidence="12" key="1">
    <citation type="submission" date="2015-11" db="EMBL/GenBank/DDBJ databases">
        <authorList>
            <person name="Varghese N."/>
        </authorList>
    </citation>
    <scope>NUCLEOTIDE SEQUENCE [LARGE SCALE GENOMIC DNA]</scope>
    <source>
        <strain evidence="12">DSM 45899</strain>
    </source>
</reference>
<dbReference type="EMBL" id="FAOZ01000002">
    <property type="protein sequence ID" value="CUU54288.1"/>
    <property type="molecule type" value="Genomic_DNA"/>
</dbReference>
<comment type="subcellular location">
    <subcellularLocation>
        <location evidence="9">Cell membrane</location>
        <topology evidence="9">Single-pass membrane protein</topology>
    </subcellularLocation>
    <subcellularLocation>
        <location evidence="1">Membrane</location>
    </subcellularLocation>
</comment>
<evidence type="ECO:0000313" key="11">
    <source>
        <dbReference type="EMBL" id="CUU54288.1"/>
    </source>
</evidence>
<dbReference type="Gene3D" id="1.20.5.1030">
    <property type="entry name" value="Preprotein translocase secy subunit"/>
    <property type="match status" value="1"/>
</dbReference>
<keyword evidence="8 9" id="KW-0472">Membrane</keyword>
<evidence type="ECO:0000256" key="4">
    <source>
        <dbReference type="ARBA" id="ARBA00022692"/>
    </source>
</evidence>
<dbReference type="Proteomes" id="UP000198802">
    <property type="component" value="Unassembled WGS sequence"/>
</dbReference>
<dbReference type="RefSeq" id="WP_091271635.1">
    <property type="nucleotide sequence ID" value="NZ_FAOZ01000002.1"/>
</dbReference>
<evidence type="ECO:0000256" key="10">
    <source>
        <dbReference type="SAM" id="MobiDB-lite"/>
    </source>
</evidence>
<comment type="subunit">
    <text evidence="9">Component of the Sec protein translocase complex. Heterotrimer consisting of SecY, SecE and SecG subunits. The heterotrimers can form oligomers, although 1 heterotrimer is thought to be able to translocate proteins. Interacts with the ribosome. Interacts with SecDF, and other proteins may be involved. Interacts with SecA.</text>
</comment>
<evidence type="ECO:0000256" key="6">
    <source>
        <dbReference type="ARBA" id="ARBA00022989"/>
    </source>
</evidence>
<evidence type="ECO:0000256" key="9">
    <source>
        <dbReference type="HAMAP-Rule" id="MF_00422"/>
    </source>
</evidence>
<dbReference type="GO" id="GO:0043952">
    <property type="term" value="P:protein transport by the Sec complex"/>
    <property type="evidence" value="ECO:0007669"/>
    <property type="project" value="UniProtKB-UniRule"/>
</dbReference>
<evidence type="ECO:0000256" key="8">
    <source>
        <dbReference type="ARBA" id="ARBA00023136"/>
    </source>
</evidence>
<dbReference type="GO" id="GO:0006605">
    <property type="term" value="P:protein targeting"/>
    <property type="evidence" value="ECO:0007669"/>
    <property type="project" value="UniProtKB-UniRule"/>
</dbReference>
<dbReference type="HAMAP" id="MF_00422">
    <property type="entry name" value="SecE"/>
    <property type="match status" value="1"/>
</dbReference>
<evidence type="ECO:0000256" key="7">
    <source>
        <dbReference type="ARBA" id="ARBA00023010"/>
    </source>
</evidence>
<dbReference type="NCBIfam" id="TIGR00964">
    <property type="entry name" value="secE_bact"/>
    <property type="match status" value="1"/>
</dbReference>
<protein>
    <recommendedName>
        <fullName evidence="9">Protein translocase subunit SecE</fullName>
    </recommendedName>
</protein>
<keyword evidence="3 9" id="KW-1003">Cell membrane</keyword>
<evidence type="ECO:0000256" key="2">
    <source>
        <dbReference type="ARBA" id="ARBA00022448"/>
    </source>
</evidence>
<dbReference type="GO" id="GO:0065002">
    <property type="term" value="P:intracellular protein transmembrane transport"/>
    <property type="evidence" value="ECO:0007669"/>
    <property type="project" value="UniProtKB-UniRule"/>
</dbReference>
<keyword evidence="6 9" id="KW-1133">Transmembrane helix</keyword>
<feature type="region of interest" description="Disordered" evidence="10">
    <location>
        <begin position="1"/>
        <end position="21"/>
    </location>
</feature>
<dbReference type="AlphaFoldDB" id="A0A0S4QFI8"/>
<dbReference type="PANTHER" id="PTHR33910:SF1">
    <property type="entry name" value="PROTEIN TRANSLOCASE SUBUNIT SECE"/>
    <property type="match status" value="1"/>
</dbReference>
<dbReference type="InterPro" id="IPR038379">
    <property type="entry name" value="SecE_sf"/>
</dbReference>
<organism evidence="11 12">
    <name type="scientific">Parafrankia irregularis</name>
    <dbReference type="NCBI Taxonomy" id="795642"/>
    <lineage>
        <taxon>Bacteria</taxon>
        <taxon>Bacillati</taxon>
        <taxon>Actinomycetota</taxon>
        <taxon>Actinomycetes</taxon>
        <taxon>Frankiales</taxon>
        <taxon>Frankiaceae</taxon>
        <taxon>Parafrankia</taxon>
    </lineage>
</organism>
<proteinExistence type="inferred from homology"/>
<evidence type="ECO:0000313" key="12">
    <source>
        <dbReference type="Proteomes" id="UP000198802"/>
    </source>
</evidence>
<keyword evidence="7 9" id="KW-0811">Translocation</keyword>
<dbReference type="GO" id="GO:0005886">
    <property type="term" value="C:plasma membrane"/>
    <property type="evidence" value="ECO:0007669"/>
    <property type="project" value="UniProtKB-SubCell"/>
</dbReference>
<dbReference type="InterPro" id="IPR005807">
    <property type="entry name" value="SecE_bac"/>
</dbReference>
<keyword evidence="4 9" id="KW-0812">Transmembrane</keyword>
<dbReference type="GO" id="GO:0009306">
    <property type="term" value="P:protein secretion"/>
    <property type="evidence" value="ECO:0007669"/>
    <property type="project" value="UniProtKB-UniRule"/>
</dbReference>
<name>A0A0S4QFI8_9ACTN</name>